<evidence type="ECO:0000256" key="4">
    <source>
        <dbReference type="ARBA" id="ARBA00022777"/>
    </source>
</evidence>
<evidence type="ECO:0000256" key="2">
    <source>
        <dbReference type="ARBA" id="ARBA00022679"/>
    </source>
</evidence>
<comment type="pathway">
    <text evidence="6">Amino-acid biosynthesis.</text>
</comment>
<dbReference type="Proteomes" id="UP000540685">
    <property type="component" value="Unassembled WGS sequence"/>
</dbReference>
<keyword evidence="9" id="KW-1185">Reference proteome</keyword>
<evidence type="ECO:0000256" key="1">
    <source>
        <dbReference type="ARBA" id="ARBA00022605"/>
    </source>
</evidence>
<sequence length="269" mass="27549">MLVVKVGGRAEAGPVLDDVARLHRRDRPVVLVHGGGAQTDELAGRLGQRVAHIHAPDGTRSRRTDAAALRTLTMALLGQVKPALVDGLRRRGVPAAGLSGADGPVVLAERKEALRSVVNGRVRIVRDDLSGRISRVDPGLLHALLERGIVPVLSPPAAGAGGGLLNVDADRMAAAVAVALGAEQLVYLTEVPGLLRDPADPSSLLPRVELPAGPELAAVRGRMRHKVRAAAEALAGGVRDVVVAGTATPAPVTAALDGAGTVLTAGRAR</sequence>
<dbReference type="Gene3D" id="3.40.1160.10">
    <property type="entry name" value="Acetylglutamate kinase-like"/>
    <property type="match status" value="1"/>
</dbReference>
<dbReference type="PRINTS" id="PR00474">
    <property type="entry name" value="GLU5KINASE"/>
</dbReference>
<dbReference type="PANTHER" id="PTHR23342:SF20">
    <property type="entry name" value="[LYSW]-AMINOADIPATE KINASE"/>
    <property type="match status" value="1"/>
</dbReference>
<dbReference type="RefSeq" id="WP_184540146.1">
    <property type="nucleotide sequence ID" value="NZ_JACHMP010000001.1"/>
</dbReference>
<keyword evidence="2 8" id="KW-0808">Transferase</keyword>
<evidence type="ECO:0000256" key="6">
    <source>
        <dbReference type="ARBA" id="ARBA00029440"/>
    </source>
</evidence>
<feature type="domain" description="Aspartate/glutamate/uridylate kinase" evidence="7">
    <location>
        <begin position="2"/>
        <end position="244"/>
    </location>
</feature>
<reference evidence="8 9" key="1">
    <citation type="submission" date="2020-08" db="EMBL/GenBank/DDBJ databases">
        <title>Sequencing the genomes of 1000 actinobacteria strains.</title>
        <authorList>
            <person name="Klenk H.-P."/>
        </authorList>
    </citation>
    <scope>NUCLEOTIDE SEQUENCE [LARGE SCALE GENOMIC DNA]</scope>
    <source>
        <strain evidence="8 9">DSM 46887</strain>
    </source>
</reference>
<dbReference type="GO" id="GO:0005524">
    <property type="term" value="F:ATP binding"/>
    <property type="evidence" value="ECO:0007669"/>
    <property type="project" value="UniProtKB-KW"/>
</dbReference>
<dbReference type="SUPFAM" id="SSF53633">
    <property type="entry name" value="Carbamate kinase-like"/>
    <property type="match status" value="1"/>
</dbReference>
<organism evidence="8 9">
    <name type="scientific">Streptosporangium becharense</name>
    <dbReference type="NCBI Taxonomy" id="1816182"/>
    <lineage>
        <taxon>Bacteria</taxon>
        <taxon>Bacillati</taxon>
        <taxon>Actinomycetota</taxon>
        <taxon>Actinomycetes</taxon>
        <taxon>Streptosporangiales</taxon>
        <taxon>Streptosporangiaceae</taxon>
        <taxon>Streptosporangium</taxon>
    </lineage>
</organism>
<keyword evidence="5" id="KW-0067">ATP-binding</keyword>
<keyword evidence="4 8" id="KW-0418">Kinase</keyword>
<evidence type="ECO:0000256" key="5">
    <source>
        <dbReference type="ARBA" id="ARBA00022840"/>
    </source>
</evidence>
<keyword evidence="1" id="KW-0028">Amino-acid biosynthesis</keyword>
<evidence type="ECO:0000256" key="3">
    <source>
        <dbReference type="ARBA" id="ARBA00022741"/>
    </source>
</evidence>
<dbReference type="AlphaFoldDB" id="A0A7W9IMQ1"/>
<dbReference type="PANTHER" id="PTHR23342">
    <property type="entry name" value="N-ACETYLGLUTAMATE SYNTHASE"/>
    <property type="match status" value="1"/>
</dbReference>
<dbReference type="Pfam" id="PF00696">
    <property type="entry name" value="AA_kinase"/>
    <property type="match status" value="1"/>
</dbReference>
<dbReference type="EC" id="2.7.2.-" evidence="8"/>
<dbReference type="NCBIfam" id="NF010659">
    <property type="entry name" value="PRK14058.1-1"/>
    <property type="match status" value="1"/>
</dbReference>
<keyword evidence="3" id="KW-0547">Nucleotide-binding</keyword>
<dbReference type="InterPro" id="IPR001048">
    <property type="entry name" value="Asp/Glu/Uridylate_kinase"/>
</dbReference>
<proteinExistence type="predicted"/>
<gene>
    <name evidence="8" type="ORF">F4562_006223</name>
</gene>
<dbReference type="GO" id="GO:0005737">
    <property type="term" value="C:cytoplasm"/>
    <property type="evidence" value="ECO:0007669"/>
    <property type="project" value="InterPro"/>
</dbReference>
<accession>A0A7W9IMQ1</accession>
<dbReference type="InterPro" id="IPR001057">
    <property type="entry name" value="Glu/AcGlu_kinase"/>
</dbReference>
<dbReference type="InterPro" id="IPR036393">
    <property type="entry name" value="AceGlu_kinase-like_sf"/>
</dbReference>
<dbReference type="NCBIfam" id="TIGR00761">
    <property type="entry name" value="argB"/>
    <property type="match status" value="1"/>
</dbReference>
<evidence type="ECO:0000259" key="7">
    <source>
        <dbReference type="Pfam" id="PF00696"/>
    </source>
</evidence>
<dbReference type="GO" id="GO:0003991">
    <property type="term" value="F:acetylglutamate kinase activity"/>
    <property type="evidence" value="ECO:0007669"/>
    <property type="project" value="TreeGrafter"/>
</dbReference>
<evidence type="ECO:0000313" key="8">
    <source>
        <dbReference type="EMBL" id="MBB5823161.1"/>
    </source>
</evidence>
<protein>
    <submittedName>
        <fullName evidence="8">Acetylglutamate/LysW-gamma-L-alpha-aminoadipate kinase</fullName>
        <ecNumber evidence="8">2.7.2.-</ecNumber>
    </submittedName>
</protein>
<dbReference type="EMBL" id="JACHMP010000001">
    <property type="protein sequence ID" value="MBB5823161.1"/>
    <property type="molecule type" value="Genomic_DNA"/>
</dbReference>
<evidence type="ECO:0000313" key="9">
    <source>
        <dbReference type="Proteomes" id="UP000540685"/>
    </source>
</evidence>
<dbReference type="InterPro" id="IPR004662">
    <property type="entry name" value="AcgluKinase_fam"/>
</dbReference>
<comment type="caution">
    <text evidence="8">The sequence shown here is derived from an EMBL/GenBank/DDBJ whole genome shotgun (WGS) entry which is preliminary data.</text>
</comment>
<dbReference type="PIRSF" id="PIRSF000728">
    <property type="entry name" value="NAGK"/>
    <property type="match status" value="1"/>
</dbReference>
<name>A0A7W9IMQ1_9ACTN</name>
<dbReference type="GO" id="GO:0006526">
    <property type="term" value="P:L-arginine biosynthetic process"/>
    <property type="evidence" value="ECO:0007669"/>
    <property type="project" value="TreeGrafter"/>
</dbReference>